<evidence type="ECO:0000313" key="2">
    <source>
        <dbReference type="EMBL" id="UTZ31282.1"/>
    </source>
</evidence>
<dbReference type="OrthoDB" id="6637010at2"/>
<protein>
    <submittedName>
        <fullName evidence="1">Uncharacterized protein</fullName>
    </submittedName>
</protein>
<name>A0A0A3EPK7_9VIBR</name>
<proteinExistence type="predicted"/>
<dbReference type="Proteomes" id="UP001059912">
    <property type="component" value="Chromosome 1"/>
</dbReference>
<keyword evidence="4" id="KW-1185">Reference proteome</keyword>
<evidence type="ECO:0000313" key="1">
    <source>
        <dbReference type="EMBL" id="QIU79711.1"/>
    </source>
</evidence>
<dbReference type="EMBL" id="CP050470">
    <property type="protein sequence ID" value="UTZ31282.1"/>
    <property type="molecule type" value="Genomic_DNA"/>
</dbReference>
<reference evidence="1" key="1">
    <citation type="submission" date="2020-01" db="EMBL/GenBank/DDBJ databases">
        <authorList>
            <person name="Wu C."/>
            <person name="Zhao Z."/>
        </authorList>
    </citation>
    <scope>NUCLEOTIDE SEQUENCE</scope>
    <source>
        <strain evidence="1">JS026</strain>
    </source>
</reference>
<reference evidence="2" key="2">
    <citation type="submission" date="2020-03" db="EMBL/GenBank/DDBJ databases">
        <title>Five strains of Vibrio campbellii isolated from Mariana Trench.</title>
        <authorList>
            <person name="Liang J."/>
            <person name="Zhang X.-H."/>
        </authorList>
    </citation>
    <scope>NUCLEOTIDE SEQUENCE</scope>
    <source>
        <strain evidence="2">LJC013</strain>
    </source>
</reference>
<accession>A0A0A3EPK7</accession>
<accession>A0A6H0JJ31</accession>
<dbReference type="EMBL" id="MN939734">
    <property type="protein sequence ID" value="QIU79711.1"/>
    <property type="molecule type" value="Genomic_DNA"/>
</dbReference>
<dbReference type="AlphaFoldDB" id="A0A0A3EPK7"/>
<evidence type="ECO:0000313" key="4">
    <source>
        <dbReference type="Proteomes" id="UP001059912"/>
    </source>
</evidence>
<organism evidence="1">
    <name type="scientific">Vibrio campbellii</name>
    <dbReference type="NCBI Taxonomy" id="680"/>
    <lineage>
        <taxon>Bacteria</taxon>
        <taxon>Pseudomonadati</taxon>
        <taxon>Pseudomonadota</taxon>
        <taxon>Gammaproteobacteria</taxon>
        <taxon>Vibrionales</taxon>
        <taxon>Vibrionaceae</taxon>
        <taxon>Vibrio</taxon>
    </lineage>
</organism>
<dbReference type="RefSeq" id="WP_005426189.1">
    <property type="nucleotide sequence ID" value="NZ_BBKG01000023.1"/>
</dbReference>
<gene>
    <name evidence="2" type="ORF">HB762_07660</name>
    <name evidence="3" type="ORF">PUN50_11410</name>
</gene>
<evidence type="ECO:0000313" key="3">
    <source>
        <dbReference type="EMBL" id="WDG07356.1"/>
    </source>
</evidence>
<dbReference type="Proteomes" id="UP001219537">
    <property type="component" value="Chromosome 1"/>
</dbReference>
<sequence>MNKEEIINNWLSDLSGGQWQLLNGQCNLVGEDGMHYATIFNYENRMVVMFPLSPAKQPEGGISPSKLLALNSHPDVVGIASFSLAADNATVVLNFALPDESVVNSDLNVFWQNALSLRSALFDAITESTAG</sequence>
<dbReference type="EMBL" id="CP117988">
    <property type="protein sequence ID" value="WDG07356.1"/>
    <property type="molecule type" value="Genomic_DNA"/>
</dbReference>
<reference evidence="3" key="3">
    <citation type="submission" date="2023-02" db="EMBL/GenBank/DDBJ databases">
        <title>Isolation, identification, and genome analysis of Vibrio campbellii in the Penaeus vannamei larvae stage.</title>
        <authorList>
            <person name="Huang T."/>
            <person name="Zhang B."/>
        </authorList>
    </citation>
    <scope>NUCLEOTIDE SEQUENCE</scope>
    <source>
        <strain evidence="3">20220413_1</strain>
    </source>
</reference>